<evidence type="ECO:0000256" key="18">
    <source>
        <dbReference type="ARBA" id="ARBA00042038"/>
    </source>
</evidence>
<evidence type="ECO:0000256" key="5">
    <source>
        <dbReference type="ARBA" id="ARBA00008873"/>
    </source>
</evidence>
<dbReference type="Gene3D" id="1.20.1510.10">
    <property type="entry name" value="Cation efflux protein transmembrane domain"/>
    <property type="match status" value="1"/>
</dbReference>
<keyword evidence="12 22" id="KW-1133">Transmembrane helix</keyword>
<dbReference type="PANTHER" id="PTHR45755:SF1">
    <property type="entry name" value="PROTON-COUPLED ZINC ANTIPORTER SLC30A5"/>
    <property type="match status" value="1"/>
</dbReference>
<dbReference type="GO" id="GO:0006882">
    <property type="term" value="P:intracellular zinc ion homeostasis"/>
    <property type="evidence" value="ECO:0007669"/>
    <property type="project" value="InterPro"/>
</dbReference>
<dbReference type="InterPro" id="IPR002524">
    <property type="entry name" value="Cation_efflux"/>
</dbReference>
<feature type="domain" description="Cation efflux protein transmembrane" evidence="23">
    <location>
        <begin position="441"/>
        <end position="739"/>
    </location>
</feature>
<evidence type="ECO:0000256" key="11">
    <source>
        <dbReference type="ARBA" id="ARBA00022906"/>
    </source>
</evidence>
<evidence type="ECO:0000313" key="24">
    <source>
        <dbReference type="Proteomes" id="UP000050795"/>
    </source>
</evidence>
<keyword evidence="14" id="KW-0406">Ion transport</keyword>
<name>A0AA85JX04_TRIRE</name>
<dbReference type="NCBIfam" id="TIGR01297">
    <property type="entry name" value="CDF"/>
    <property type="match status" value="1"/>
</dbReference>
<keyword evidence="6" id="KW-0813">Transport</keyword>
<evidence type="ECO:0000256" key="1">
    <source>
        <dbReference type="ARBA" id="ARBA00004166"/>
    </source>
</evidence>
<comment type="subcellular location">
    <subcellularLocation>
        <location evidence="3">Cytoplasmic vesicle</location>
        <location evidence="3">COPII-coated vesicle membrane</location>
        <topology evidence="3">Multi-pass membrane protein</topology>
    </subcellularLocation>
    <subcellularLocation>
        <location evidence="4">Cytoplasmic vesicle</location>
        <location evidence="4">Secretory vesicle membrane</location>
        <topology evidence="4">Multi-pass membrane protein</topology>
    </subcellularLocation>
    <subcellularLocation>
        <location evidence="2">Golgi apparatus</location>
        <location evidence="2">Golgi stack membrane</location>
        <topology evidence="2">Multi-pass membrane protein</topology>
    </subcellularLocation>
    <subcellularLocation>
        <location evidence="1">Golgi apparatus</location>
        <location evidence="1">trans-Golgi network membrane</location>
        <topology evidence="1">Multi-pass membrane protein</topology>
    </subcellularLocation>
</comment>
<keyword evidence="10" id="KW-0862">Zinc</keyword>
<feature type="region of interest" description="Disordered" evidence="21">
    <location>
        <begin position="566"/>
        <end position="644"/>
    </location>
</feature>
<evidence type="ECO:0000256" key="13">
    <source>
        <dbReference type="ARBA" id="ARBA00023034"/>
    </source>
</evidence>
<dbReference type="InterPro" id="IPR045316">
    <property type="entry name" value="Msc2-like"/>
</dbReference>
<evidence type="ECO:0000256" key="16">
    <source>
        <dbReference type="ARBA" id="ARBA00038531"/>
    </source>
</evidence>
<feature type="transmembrane region" description="Helical" evidence="22">
    <location>
        <begin position="20"/>
        <end position="40"/>
    </location>
</feature>
<dbReference type="GO" id="GO:0032580">
    <property type="term" value="C:Golgi cisterna membrane"/>
    <property type="evidence" value="ECO:0007669"/>
    <property type="project" value="UniProtKB-SubCell"/>
</dbReference>
<comment type="subunit">
    <text evidence="16">Heterodimer with SLC30A6/ZNT6; form a functional zinc ion transmembrane transporter.</text>
</comment>
<feature type="compositionally biased region" description="Gly residues" evidence="21">
    <location>
        <begin position="568"/>
        <end position="592"/>
    </location>
</feature>
<dbReference type="SUPFAM" id="SSF161111">
    <property type="entry name" value="Cation efflux protein transmembrane domain-like"/>
    <property type="match status" value="1"/>
</dbReference>
<reference evidence="25" key="2">
    <citation type="submission" date="2023-11" db="UniProtKB">
        <authorList>
            <consortium name="WormBaseParasite"/>
        </authorList>
    </citation>
    <scope>IDENTIFICATION</scope>
</reference>
<evidence type="ECO:0000256" key="4">
    <source>
        <dbReference type="ARBA" id="ARBA00004638"/>
    </source>
</evidence>
<keyword evidence="9" id="KW-0479">Metal-binding</keyword>
<evidence type="ECO:0000256" key="2">
    <source>
        <dbReference type="ARBA" id="ARBA00004205"/>
    </source>
</evidence>
<feature type="compositionally biased region" description="Basic residues" evidence="21">
    <location>
        <begin position="621"/>
        <end position="631"/>
    </location>
</feature>
<evidence type="ECO:0000256" key="21">
    <source>
        <dbReference type="SAM" id="MobiDB-lite"/>
    </source>
</evidence>
<evidence type="ECO:0000256" key="12">
    <source>
        <dbReference type="ARBA" id="ARBA00022989"/>
    </source>
</evidence>
<feature type="transmembrane region" description="Helical" evidence="22">
    <location>
        <begin position="280"/>
        <end position="301"/>
    </location>
</feature>
<feature type="transmembrane region" description="Helical" evidence="22">
    <location>
        <begin position="511"/>
        <end position="531"/>
    </location>
</feature>
<feature type="transmembrane region" description="Helical" evidence="22">
    <location>
        <begin position="441"/>
        <end position="460"/>
    </location>
</feature>
<dbReference type="GO" id="GO:0015297">
    <property type="term" value="F:antiporter activity"/>
    <property type="evidence" value="ECO:0007669"/>
    <property type="project" value="UniProtKB-KW"/>
</dbReference>
<evidence type="ECO:0000256" key="14">
    <source>
        <dbReference type="ARBA" id="ARBA00023065"/>
    </source>
</evidence>
<evidence type="ECO:0000256" key="3">
    <source>
        <dbReference type="ARBA" id="ARBA00004557"/>
    </source>
</evidence>
<dbReference type="GO" id="GO:1904257">
    <property type="term" value="P:zinc ion import into Golgi lumen"/>
    <property type="evidence" value="ECO:0007669"/>
    <property type="project" value="TreeGrafter"/>
</dbReference>
<keyword evidence="11" id="KW-0864">Zinc transport</keyword>
<feature type="compositionally biased region" description="Basic and acidic residues" evidence="21">
    <location>
        <begin position="604"/>
        <end position="619"/>
    </location>
</feature>
<proteinExistence type="inferred from homology"/>
<protein>
    <recommendedName>
        <fullName evidence="17">Proton-coupled zinc antiporter SLC30A5</fullName>
    </recommendedName>
    <alternativeName>
        <fullName evidence="19">Solute carrier family 30 member 5</fullName>
    </alternativeName>
    <alternativeName>
        <fullName evidence="18">Zinc transporter 5</fullName>
    </alternativeName>
</protein>
<sequence length="877" mass="96178">MDFHSTRLAYRGRRMELLHVALIFIKILKVSSFFAAYDILRNSNPLNFLIVLKLVASLILLPVQRPFSGSRVKFTEWVHIIKYSFVRVLIDALWIEGLILCGPFRFILLFEHSELLVLAAASTFFFGSQCTKKTRGAVFFVIGVLCVAFFDHDYTHGDSEHPEGAHKSFLIHHVYEMFINFGFSDHKVGVLVLIGAVCLDSGLAALSRTLVASVGGAKRLHSLSALISFIILIPIYMFTHFYYETSIYTKEPSDLLKMMNNVDSQMTSDDSSKVSAQGNWIFWMVCTSVIHVIDFYMTSLVSGRLGAHSVTRVAKLVVVITGLIFSFIWVPSTVAGQIVTNGIRVHSFLLQHQMSAGVIVAVICILYASDLLTTTKSGYGPDGNSSGHFIGYSMAGLPLFTAGQTPTHGSALLANPEEVGLWYHLRETFHGILTGKASRRIFAFLCLNLAFTFVELFYGVWTNSLGLISDGFHMLFDSAALVVGLYAAVVSHWKPTRIFSYGYNSAEILSGFVNALFLLVISASVFVNAVARIHQPPDIKTDKLLAVSILGLCVNIVGVVALGHAHSHGGGSHGHSHGGGGSHGHSHGGCGSHGHSHAGKSHGHSHESGSHGHSHDGGSHGHSHHHHHKQERSHSHDSNKSHSDHELVVDVCDEELHYGHTHGHEHQQGSHKAESEDANLRGVYLHVLADTLGSVSVIFSSFLVSSYGWNIADPICSMFIACVIGYSAMPLLNDTLGLLTLKVPDNFHSQLLVKKILQVGEVVSVSNPFIWTHTHTSVCVCLTVRINSNASEQILLRKVKDIVGNHFSSIAHLTIQIEKEDFEYHTQAMGLHLSVVGHYPKSLIKSSVMMNGTTPHYSGQHNHFTTEQANLLSVKDV</sequence>
<dbReference type="GO" id="GO:0046872">
    <property type="term" value="F:metal ion binding"/>
    <property type="evidence" value="ECO:0007669"/>
    <property type="project" value="UniProtKB-KW"/>
</dbReference>
<evidence type="ECO:0000256" key="17">
    <source>
        <dbReference type="ARBA" id="ARBA00040846"/>
    </source>
</evidence>
<feature type="transmembrane region" description="Helical" evidence="22">
    <location>
        <begin position="134"/>
        <end position="150"/>
    </location>
</feature>
<evidence type="ECO:0000313" key="25">
    <source>
        <dbReference type="WBParaSite" id="TREG1_56390.1"/>
    </source>
</evidence>
<dbReference type="PANTHER" id="PTHR45755">
    <property type="match status" value="1"/>
</dbReference>
<feature type="transmembrane region" description="Helical" evidence="22">
    <location>
        <begin position="106"/>
        <end position="127"/>
    </location>
</feature>
<dbReference type="GO" id="GO:0012507">
    <property type="term" value="C:ER to Golgi transport vesicle membrane"/>
    <property type="evidence" value="ECO:0007669"/>
    <property type="project" value="UniProtKB-SubCell"/>
</dbReference>
<keyword evidence="7" id="KW-0050">Antiport</keyword>
<dbReference type="Pfam" id="PF01545">
    <property type="entry name" value="Cation_efflux"/>
    <property type="match status" value="1"/>
</dbReference>
<accession>A0AA85JX04</accession>
<evidence type="ECO:0000256" key="8">
    <source>
        <dbReference type="ARBA" id="ARBA00022692"/>
    </source>
</evidence>
<feature type="compositionally biased region" description="Basic residues" evidence="21">
    <location>
        <begin position="594"/>
        <end position="603"/>
    </location>
</feature>
<feature type="transmembrane region" description="Helical" evidence="22">
    <location>
        <begin position="188"/>
        <end position="211"/>
    </location>
</feature>
<feature type="transmembrane region" description="Helical" evidence="22">
    <location>
        <begin position="350"/>
        <end position="368"/>
    </location>
</feature>
<comment type="similarity">
    <text evidence="5">Belongs to the cation diffusion facilitator (CDF) transporter (TC 2.A.4) family. SLC30A subfamily.</text>
</comment>
<feature type="transmembrane region" description="Helical" evidence="22">
    <location>
        <begin position="46"/>
        <end position="63"/>
    </location>
</feature>
<evidence type="ECO:0000259" key="23">
    <source>
        <dbReference type="Pfam" id="PF01545"/>
    </source>
</evidence>
<keyword evidence="24" id="KW-1185">Reference proteome</keyword>
<dbReference type="InterPro" id="IPR058533">
    <property type="entry name" value="Cation_efflux_TM"/>
</dbReference>
<keyword evidence="15 22" id="KW-0472">Membrane</keyword>
<dbReference type="Proteomes" id="UP000050795">
    <property type="component" value="Unassembled WGS sequence"/>
</dbReference>
<organism evidence="24 25">
    <name type="scientific">Trichobilharzia regenti</name>
    <name type="common">Nasal bird schistosome</name>
    <dbReference type="NCBI Taxonomy" id="157069"/>
    <lineage>
        <taxon>Eukaryota</taxon>
        <taxon>Metazoa</taxon>
        <taxon>Spiralia</taxon>
        <taxon>Lophotrochozoa</taxon>
        <taxon>Platyhelminthes</taxon>
        <taxon>Trematoda</taxon>
        <taxon>Digenea</taxon>
        <taxon>Strigeidida</taxon>
        <taxon>Schistosomatoidea</taxon>
        <taxon>Schistosomatidae</taxon>
        <taxon>Trichobilharzia</taxon>
    </lineage>
</organism>
<dbReference type="AlphaFoldDB" id="A0AA85JX04"/>
<dbReference type="GO" id="GO:0005385">
    <property type="term" value="F:zinc ion transmembrane transporter activity"/>
    <property type="evidence" value="ECO:0007669"/>
    <property type="project" value="InterPro"/>
</dbReference>
<keyword evidence="13" id="KW-0333">Golgi apparatus</keyword>
<feature type="transmembrane region" description="Helical" evidence="22">
    <location>
        <begin position="543"/>
        <end position="563"/>
    </location>
</feature>
<evidence type="ECO:0000256" key="15">
    <source>
        <dbReference type="ARBA" id="ARBA00023136"/>
    </source>
</evidence>
<evidence type="ECO:0000256" key="10">
    <source>
        <dbReference type="ARBA" id="ARBA00022833"/>
    </source>
</evidence>
<evidence type="ECO:0000256" key="9">
    <source>
        <dbReference type="ARBA" id="ARBA00022723"/>
    </source>
</evidence>
<dbReference type="InterPro" id="IPR027469">
    <property type="entry name" value="Cation_efflux_TMD_sf"/>
</dbReference>
<evidence type="ECO:0000256" key="22">
    <source>
        <dbReference type="SAM" id="Phobius"/>
    </source>
</evidence>
<evidence type="ECO:0000256" key="7">
    <source>
        <dbReference type="ARBA" id="ARBA00022449"/>
    </source>
</evidence>
<dbReference type="WBParaSite" id="TREG1_56390.1">
    <property type="protein sequence ID" value="TREG1_56390.1"/>
    <property type="gene ID" value="TREG1_56390"/>
</dbReference>
<reference evidence="24" key="1">
    <citation type="submission" date="2022-06" db="EMBL/GenBank/DDBJ databases">
        <authorList>
            <person name="Berger JAMES D."/>
            <person name="Berger JAMES D."/>
        </authorList>
    </citation>
    <scope>NUCLEOTIDE SEQUENCE [LARGE SCALE GENOMIC DNA]</scope>
</reference>
<feature type="compositionally biased region" description="Basic and acidic residues" evidence="21">
    <location>
        <begin position="632"/>
        <end position="644"/>
    </location>
</feature>
<comment type="catalytic activity">
    <reaction evidence="20">
        <text>Zn(2+)(in) + 2 H(+)(out) = Zn(2+)(out) + 2 H(+)(in)</text>
        <dbReference type="Rhea" id="RHEA:72627"/>
        <dbReference type="ChEBI" id="CHEBI:15378"/>
        <dbReference type="ChEBI" id="CHEBI:29105"/>
    </reaction>
</comment>
<evidence type="ECO:0000256" key="20">
    <source>
        <dbReference type="ARBA" id="ARBA00048349"/>
    </source>
</evidence>
<evidence type="ECO:0000256" key="19">
    <source>
        <dbReference type="ARBA" id="ARBA00042217"/>
    </source>
</evidence>
<evidence type="ECO:0000256" key="6">
    <source>
        <dbReference type="ARBA" id="ARBA00022448"/>
    </source>
</evidence>
<feature type="transmembrane region" description="Helical" evidence="22">
    <location>
        <begin position="223"/>
        <end position="243"/>
    </location>
</feature>
<feature type="transmembrane region" description="Helical" evidence="22">
    <location>
        <begin position="313"/>
        <end position="330"/>
    </location>
</feature>
<keyword evidence="8 22" id="KW-0812">Transmembrane</keyword>